<protein>
    <submittedName>
        <fullName evidence="6">Two component transcriptional regulator, LuxR family</fullName>
    </submittedName>
</protein>
<dbReference type="KEGG" id="bxb:DR64_3977"/>
<dbReference type="InterPro" id="IPR039420">
    <property type="entry name" value="WalR-like"/>
</dbReference>
<dbReference type="GO" id="GO:0003677">
    <property type="term" value="F:DNA binding"/>
    <property type="evidence" value="ECO:0007669"/>
    <property type="project" value="UniProtKB-KW"/>
</dbReference>
<keyword evidence="7" id="KW-1185">Reference proteome</keyword>
<feature type="domain" description="HTH luxR-type" evidence="4">
    <location>
        <begin position="145"/>
        <end position="210"/>
    </location>
</feature>
<dbReference type="PANTHER" id="PTHR43214">
    <property type="entry name" value="TWO-COMPONENT RESPONSE REGULATOR"/>
    <property type="match status" value="1"/>
</dbReference>
<keyword evidence="1 3" id="KW-0597">Phosphoprotein</keyword>
<dbReference type="PROSITE" id="PS50110">
    <property type="entry name" value="RESPONSE_REGULATORY"/>
    <property type="match status" value="1"/>
</dbReference>
<dbReference type="PRINTS" id="PR00038">
    <property type="entry name" value="HTHLUXR"/>
</dbReference>
<dbReference type="CDD" id="cd17535">
    <property type="entry name" value="REC_NarL-like"/>
    <property type="match status" value="1"/>
</dbReference>
<dbReference type="SMART" id="SM00448">
    <property type="entry name" value="REC"/>
    <property type="match status" value="1"/>
</dbReference>
<dbReference type="eggNOG" id="COG2197">
    <property type="taxonomic scope" value="Bacteria"/>
</dbReference>
<dbReference type="Pfam" id="PF00196">
    <property type="entry name" value="GerE"/>
    <property type="match status" value="1"/>
</dbReference>
<gene>
    <name evidence="6" type="ORF">Bxe_A1815</name>
</gene>
<dbReference type="InterPro" id="IPR011006">
    <property type="entry name" value="CheY-like_superfamily"/>
</dbReference>
<dbReference type="SUPFAM" id="SSF46894">
    <property type="entry name" value="C-terminal effector domain of the bipartite response regulators"/>
    <property type="match status" value="1"/>
</dbReference>
<dbReference type="RefSeq" id="WP_011488744.1">
    <property type="nucleotide sequence ID" value="NC_007951.1"/>
</dbReference>
<dbReference type="EMBL" id="CP000270">
    <property type="protein sequence ID" value="ABE31147.1"/>
    <property type="molecule type" value="Genomic_DNA"/>
</dbReference>
<dbReference type="GO" id="GO:0000160">
    <property type="term" value="P:phosphorelay signal transduction system"/>
    <property type="evidence" value="ECO:0007669"/>
    <property type="project" value="InterPro"/>
</dbReference>
<dbReference type="OrthoDB" id="9816469at2"/>
<reference evidence="6 7" key="1">
    <citation type="journal article" date="2006" name="Proc. Natl. Acad. Sci. U.S.A.">
        <title>Burkholderia xenovorans LB400 harbors a multi-replicon, 9.73-Mbp genome shaped for versatility.</title>
        <authorList>
            <person name="Chain P.S."/>
            <person name="Denef V.J."/>
            <person name="Konstantinidis K.T."/>
            <person name="Vergez L.M."/>
            <person name="Agullo L."/>
            <person name="Reyes V.L."/>
            <person name="Hauser L."/>
            <person name="Cordova M."/>
            <person name="Gomez L."/>
            <person name="Gonzalez M."/>
            <person name="Land M."/>
            <person name="Lao V."/>
            <person name="Larimer F."/>
            <person name="LiPuma J.J."/>
            <person name="Mahenthiralingam E."/>
            <person name="Malfatti S.A."/>
            <person name="Marx C.J."/>
            <person name="Parnell J.J."/>
            <person name="Ramette A."/>
            <person name="Richardson P."/>
            <person name="Seeger M."/>
            <person name="Smith D."/>
            <person name="Spilker T."/>
            <person name="Sul W.J."/>
            <person name="Tsoi T.V."/>
            <person name="Ulrich L.E."/>
            <person name="Zhulin I.B."/>
            <person name="Tiedje J.M."/>
        </authorList>
    </citation>
    <scope>NUCLEOTIDE SEQUENCE [LARGE SCALE GENOMIC DNA]</scope>
    <source>
        <strain evidence="6 7">LB400</strain>
    </source>
</reference>
<dbReference type="InterPro" id="IPR058245">
    <property type="entry name" value="NreC/VraR/RcsB-like_REC"/>
</dbReference>
<keyword evidence="2" id="KW-0238">DNA-binding</keyword>
<dbReference type="GO" id="GO:0006355">
    <property type="term" value="P:regulation of DNA-templated transcription"/>
    <property type="evidence" value="ECO:0007669"/>
    <property type="project" value="InterPro"/>
</dbReference>
<evidence type="ECO:0000256" key="3">
    <source>
        <dbReference type="PROSITE-ProRule" id="PRU00169"/>
    </source>
</evidence>
<feature type="domain" description="Response regulatory" evidence="5">
    <location>
        <begin position="4"/>
        <end position="120"/>
    </location>
</feature>
<dbReference type="SMART" id="SM00421">
    <property type="entry name" value="HTH_LUXR"/>
    <property type="match status" value="1"/>
</dbReference>
<dbReference type="AlphaFoldDB" id="Q13XP2"/>
<feature type="modified residue" description="4-aspartylphosphate" evidence="3">
    <location>
        <position position="55"/>
    </location>
</feature>
<dbReference type="InterPro" id="IPR000792">
    <property type="entry name" value="Tscrpt_reg_LuxR_C"/>
</dbReference>
<accession>Q13XP2</accession>
<dbReference type="PROSITE" id="PS50043">
    <property type="entry name" value="HTH_LUXR_2"/>
    <property type="match status" value="1"/>
</dbReference>
<proteinExistence type="predicted"/>
<dbReference type="PANTHER" id="PTHR43214:SF43">
    <property type="entry name" value="TWO-COMPONENT RESPONSE REGULATOR"/>
    <property type="match status" value="1"/>
</dbReference>
<dbReference type="InterPro" id="IPR001789">
    <property type="entry name" value="Sig_transdc_resp-reg_receiver"/>
</dbReference>
<dbReference type="KEGG" id="bxe:Bxe_A1815"/>
<dbReference type="SUPFAM" id="SSF52172">
    <property type="entry name" value="CheY-like"/>
    <property type="match status" value="1"/>
</dbReference>
<dbReference type="PATRIC" id="fig|266265.5.peg.2734"/>
<name>Q13XP2_PARXL</name>
<dbReference type="PROSITE" id="PS00622">
    <property type="entry name" value="HTH_LUXR_1"/>
    <property type="match status" value="1"/>
</dbReference>
<evidence type="ECO:0000313" key="7">
    <source>
        <dbReference type="Proteomes" id="UP000001817"/>
    </source>
</evidence>
<dbReference type="InterPro" id="IPR016032">
    <property type="entry name" value="Sig_transdc_resp-reg_C-effctor"/>
</dbReference>
<dbReference type="STRING" id="266265.Bxe_A1815"/>
<dbReference type="CDD" id="cd06170">
    <property type="entry name" value="LuxR_C_like"/>
    <property type="match status" value="1"/>
</dbReference>
<evidence type="ECO:0000313" key="6">
    <source>
        <dbReference type="EMBL" id="ABE31147.1"/>
    </source>
</evidence>
<evidence type="ECO:0000259" key="5">
    <source>
        <dbReference type="PROSITE" id="PS50110"/>
    </source>
</evidence>
<organism evidence="6 7">
    <name type="scientific">Paraburkholderia xenovorans (strain LB400)</name>
    <dbReference type="NCBI Taxonomy" id="266265"/>
    <lineage>
        <taxon>Bacteria</taxon>
        <taxon>Pseudomonadati</taxon>
        <taxon>Pseudomonadota</taxon>
        <taxon>Betaproteobacteria</taxon>
        <taxon>Burkholderiales</taxon>
        <taxon>Burkholderiaceae</taxon>
        <taxon>Paraburkholderia</taxon>
    </lineage>
</organism>
<evidence type="ECO:0000256" key="2">
    <source>
        <dbReference type="ARBA" id="ARBA00023125"/>
    </source>
</evidence>
<sequence length="213" mass="23111">MKFTVLLVDDHAVVRQGLVSILTMTDDFTLVGEAGDGVHAIELAREHQPDLIVLDLLMPGMDAAATIRSLRSLSPNSRIAVLTSSDDDNLAFSAIEAGAHSFLLKSMSGDALLDTLRRLAEGEAVIHPDVAHRILRSVRTARERVTDPFASLTEREMDVLRALAEGSSNGRIGKMLNISESTVKTHIGNVLAKLDLRDRTQAVAFAWRHGLIG</sequence>
<dbReference type="Proteomes" id="UP000001817">
    <property type="component" value="Chromosome 1"/>
</dbReference>
<evidence type="ECO:0000259" key="4">
    <source>
        <dbReference type="PROSITE" id="PS50043"/>
    </source>
</evidence>
<dbReference type="Gene3D" id="3.40.50.2300">
    <property type="match status" value="1"/>
</dbReference>
<dbReference type="Pfam" id="PF00072">
    <property type="entry name" value="Response_reg"/>
    <property type="match status" value="1"/>
</dbReference>
<evidence type="ECO:0000256" key="1">
    <source>
        <dbReference type="ARBA" id="ARBA00022553"/>
    </source>
</evidence>